<dbReference type="GO" id="GO:0008270">
    <property type="term" value="F:zinc ion binding"/>
    <property type="evidence" value="ECO:0007669"/>
    <property type="project" value="UniProtKB-KW"/>
</dbReference>
<dbReference type="GO" id="GO:0003676">
    <property type="term" value="F:nucleic acid binding"/>
    <property type="evidence" value="ECO:0007669"/>
    <property type="project" value="InterPro"/>
</dbReference>
<feature type="compositionally biased region" description="Basic and acidic residues" evidence="2">
    <location>
        <begin position="255"/>
        <end position="277"/>
    </location>
</feature>
<keyword evidence="1" id="KW-0863">Zinc-finger</keyword>
<evidence type="ECO:0000313" key="5">
    <source>
        <dbReference type="Proteomes" id="UP000237438"/>
    </source>
</evidence>
<feature type="region of interest" description="Disordered" evidence="2">
    <location>
        <begin position="237"/>
        <end position="277"/>
    </location>
</feature>
<proteinExistence type="predicted"/>
<dbReference type="AlphaFoldDB" id="A0A2S4PZE8"/>
<dbReference type="EMBL" id="PEDP01000132">
    <property type="protein sequence ID" value="POS87410.1"/>
    <property type="molecule type" value="Genomic_DNA"/>
</dbReference>
<dbReference type="Proteomes" id="UP000237438">
    <property type="component" value="Unassembled WGS sequence"/>
</dbReference>
<organism evidence="4 5">
    <name type="scientific">Erysiphe pulchra</name>
    <dbReference type="NCBI Taxonomy" id="225359"/>
    <lineage>
        <taxon>Eukaryota</taxon>
        <taxon>Fungi</taxon>
        <taxon>Dikarya</taxon>
        <taxon>Ascomycota</taxon>
        <taxon>Pezizomycotina</taxon>
        <taxon>Leotiomycetes</taxon>
        <taxon>Erysiphales</taxon>
        <taxon>Erysiphaceae</taxon>
        <taxon>Erysiphe</taxon>
    </lineage>
</organism>
<keyword evidence="1" id="KW-0862">Zinc</keyword>
<sequence length="277" mass="31795">MDRLRIRIEKETSQYRDPSSICIDIIDTLPEDKKSRLASWFAKIKRVDKFDWRNLLDVIQCEFEDVQAQQTAHEFVLRMEQGRNQYFAEFFKDFEHRIASCGKEELFTPSAKTRALIDVKLPAVRKYEEWVMAVREVVVELESFAVYRPKGATQIGTKLGPAKTGSAALPDSSQPEKDAEELSVKKVDTSTGNGQMDKKNKGKKRDSEEEKKKKPRAPWRSKDEFDSLYKQGVCTRCTKSGHLGPKCPSFRPARRPKEIINHLEGESSEKGCDSENE</sequence>
<evidence type="ECO:0000259" key="3">
    <source>
        <dbReference type="PROSITE" id="PS50158"/>
    </source>
</evidence>
<evidence type="ECO:0000256" key="1">
    <source>
        <dbReference type="PROSITE-ProRule" id="PRU00047"/>
    </source>
</evidence>
<comment type="caution">
    <text evidence="4">The sequence shown here is derived from an EMBL/GenBank/DDBJ whole genome shotgun (WGS) entry which is preliminary data.</text>
</comment>
<feature type="region of interest" description="Disordered" evidence="2">
    <location>
        <begin position="155"/>
        <end position="224"/>
    </location>
</feature>
<feature type="domain" description="CCHC-type" evidence="3">
    <location>
        <begin position="234"/>
        <end position="249"/>
    </location>
</feature>
<gene>
    <name evidence="4" type="ORF">EPUL_001149</name>
</gene>
<name>A0A2S4PZE8_9PEZI</name>
<evidence type="ECO:0000256" key="2">
    <source>
        <dbReference type="SAM" id="MobiDB-lite"/>
    </source>
</evidence>
<reference evidence="4 5" key="1">
    <citation type="submission" date="2017-10" db="EMBL/GenBank/DDBJ databases">
        <title>Development of genomic resources for the powdery mildew, Erysiphe pulchra.</title>
        <authorList>
            <person name="Wadl P.A."/>
            <person name="Mack B.M."/>
            <person name="Moore G."/>
            <person name="Beltz S.B."/>
        </authorList>
    </citation>
    <scope>NUCLEOTIDE SEQUENCE [LARGE SCALE GENOMIC DNA]</scope>
    <source>
        <strain evidence="4">Cflorida</strain>
    </source>
</reference>
<keyword evidence="5" id="KW-1185">Reference proteome</keyword>
<protein>
    <recommendedName>
        <fullName evidence="3">CCHC-type domain-containing protein</fullName>
    </recommendedName>
</protein>
<dbReference type="OrthoDB" id="10495729at2759"/>
<keyword evidence="1" id="KW-0479">Metal-binding</keyword>
<dbReference type="PROSITE" id="PS50158">
    <property type="entry name" value="ZF_CCHC"/>
    <property type="match status" value="1"/>
</dbReference>
<accession>A0A2S4PZE8</accession>
<dbReference type="InterPro" id="IPR001878">
    <property type="entry name" value="Znf_CCHC"/>
</dbReference>
<feature type="compositionally biased region" description="Basic and acidic residues" evidence="2">
    <location>
        <begin position="174"/>
        <end position="188"/>
    </location>
</feature>
<evidence type="ECO:0000313" key="4">
    <source>
        <dbReference type="EMBL" id="POS87410.1"/>
    </source>
</evidence>
<dbReference type="STRING" id="225359.A0A2S4PZE8"/>